<keyword evidence="4" id="KW-1185">Reference proteome</keyword>
<protein>
    <recommendedName>
        <fullName evidence="2">Uracil-DNA glycosylase-like domain-containing protein</fullName>
    </recommendedName>
</protein>
<feature type="region of interest" description="Disordered" evidence="1">
    <location>
        <begin position="28"/>
        <end position="67"/>
    </location>
</feature>
<organism evidence="3 4">
    <name type="scientific">Altericroceibacterium endophyticum</name>
    <dbReference type="NCBI Taxonomy" id="1808508"/>
    <lineage>
        <taxon>Bacteria</taxon>
        <taxon>Pseudomonadati</taxon>
        <taxon>Pseudomonadota</taxon>
        <taxon>Alphaproteobacteria</taxon>
        <taxon>Sphingomonadales</taxon>
        <taxon>Erythrobacteraceae</taxon>
        <taxon>Altericroceibacterium</taxon>
    </lineage>
</organism>
<dbReference type="AlphaFoldDB" id="A0A6I4T585"/>
<dbReference type="EMBL" id="WTYT01000004">
    <property type="protein sequence ID" value="MXO66046.1"/>
    <property type="molecule type" value="Genomic_DNA"/>
</dbReference>
<proteinExistence type="predicted"/>
<dbReference type="InterPro" id="IPR036895">
    <property type="entry name" value="Uracil-DNA_glycosylase-like_sf"/>
</dbReference>
<sequence length="250" mass="27800">MNVSPNPSIAEAIGSAFEWWKEAGLTNAMDDTAQPWITDEEEPTEQKRPVRVKKKKPAETPVMLGGDSANWPDSLEAFQKWWAAPDSIADGGTYPRIAPSGSARAPLMIIVPEPESEDSDFLLSGPQGRLIDNMLLSMQLTRENVYLTAALPCHMPFADWDDLNKRGLGRILAYHISLAQPERLLLLGRIVPPLIGHDPAQSNTFSYSSEFQDTAISCLAGRSPELLLKQPKLRARLWNQWLDWTGDDPP</sequence>
<evidence type="ECO:0000259" key="2">
    <source>
        <dbReference type="Pfam" id="PF03167"/>
    </source>
</evidence>
<evidence type="ECO:0000313" key="4">
    <source>
        <dbReference type="Proteomes" id="UP000438476"/>
    </source>
</evidence>
<dbReference type="Pfam" id="PF03167">
    <property type="entry name" value="UDG"/>
    <property type="match status" value="1"/>
</dbReference>
<gene>
    <name evidence="3" type="ORF">GRI91_09795</name>
</gene>
<comment type="caution">
    <text evidence="3">The sequence shown here is derived from an EMBL/GenBank/DDBJ whole genome shotgun (WGS) entry which is preliminary data.</text>
</comment>
<name>A0A6I4T585_9SPHN</name>
<dbReference type="Proteomes" id="UP000438476">
    <property type="component" value="Unassembled WGS sequence"/>
</dbReference>
<dbReference type="SUPFAM" id="SSF52141">
    <property type="entry name" value="Uracil-DNA glycosylase-like"/>
    <property type="match status" value="1"/>
</dbReference>
<dbReference type="Gene3D" id="3.40.470.10">
    <property type="entry name" value="Uracil-DNA glycosylase-like domain"/>
    <property type="match status" value="1"/>
</dbReference>
<reference evidence="3 4" key="1">
    <citation type="submission" date="2019-12" db="EMBL/GenBank/DDBJ databases">
        <title>Genomic-based taxomic classification of the family Erythrobacteraceae.</title>
        <authorList>
            <person name="Xu L."/>
        </authorList>
    </citation>
    <scope>NUCLEOTIDE SEQUENCE [LARGE SCALE GENOMIC DNA]</scope>
    <source>
        <strain evidence="3 4">LMG 29518</strain>
    </source>
</reference>
<dbReference type="InterPro" id="IPR005122">
    <property type="entry name" value="Uracil-DNA_glycosylase-like"/>
</dbReference>
<evidence type="ECO:0000256" key="1">
    <source>
        <dbReference type="SAM" id="MobiDB-lite"/>
    </source>
</evidence>
<evidence type="ECO:0000313" key="3">
    <source>
        <dbReference type="EMBL" id="MXO66046.1"/>
    </source>
</evidence>
<dbReference type="OrthoDB" id="5290748at2"/>
<feature type="domain" description="Uracil-DNA glycosylase-like" evidence="2">
    <location>
        <begin position="101"/>
        <end position="193"/>
    </location>
</feature>
<accession>A0A6I4T585</accession>
<dbReference type="RefSeq" id="WP_160736497.1">
    <property type="nucleotide sequence ID" value="NZ_WTYT01000004.1"/>
</dbReference>